<proteinExistence type="inferred from homology"/>
<dbReference type="PANTHER" id="PTHR10656:SF40">
    <property type="entry name" value="INOSITOL 1,4,5-TRISPHOSPHATE RECEPTOR-INTERACTING PROTEIN-LIKE 1"/>
    <property type="match status" value="1"/>
</dbReference>
<evidence type="ECO:0000256" key="2">
    <source>
        <dbReference type="ARBA" id="ARBA00005554"/>
    </source>
</evidence>
<dbReference type="EMBL" id="VZRN01004506">
    <property type="protein sequence ID" value="NWV81801.1"/>
    <property type="molecule type" value="Genomic_DNA"/>
</dbReference>
<keyword evidence="3" id="KW-0812">Transmembrane</keyword>
<dbReference type="InterPro" id="IPR024810">
    <property type="entry name" value="MAB21L/cGLR"/>
</dbReference>
<reference evidence="8 9" key="1">
    <citation type="submission" date="2019-09" db="EMBL/GenBank/DDBJ databases">
        <title>Bird 10,000 Genomes (B10K) Project - Family phase.</title>
        <authorList>
            <person name="Zhang G."/>
        </authorList>
    </citation>
    <scope>NUCLEOTIDE SEQUENCE [LARGE SCALE GENOMIC DNA]</scope>
    <source>
        <strain evidence="8">B10K-DU-029-49</strain>
        <tissue evidence="8">Liver</tissue>
    </source>
</reference>
<sequence length="353" mass="40474">MASELMESFTQVLADSVSESFYPVPQEAIRVGSTCEGWSPCERDVVYHVLVPLNPLPGHTFHLELSSAGQMAARTFSVRVELACTCNRKQLGDKMLCFLHHSEKELRWKQKPCLLDTLCTGSYLDVKKTSRWFYRLVKSSWLHLPQSHSWHSVFQHCSRSCQFRLSNGQKRLIVEVVFGVRQGDSDIFVVNQPPEAQKGGSSISVSSQPAKADFVPSTVWLETYAVAEVKFFQHITRQVPCKSLHLKCLQVFTCILRSTGFSILTWKTVVMHVLTTLPPSRWRRREFERRLWDIMAYLRRCLQVKRLDHFVLGNERLPVEISVPPAMRTAEPLNLFEHLAQDPATHAQAMQAY</sequence>
<dbReference type="GO" id="GO:0016020">
    <property type="term" value="C:membrane"/>
    <property type="evidence" value="ECO:0007669"/>
    <property type="project" value="UniProtKB-SubCell"/>
</dbReference>
<name>A0A7K6I2F9_9PASS</name>
<feature type="non-terminal residue" evidence="8">
    <location>
        <position position="353"/>
    </location>
</feature>
<comment type="subcellular location">
    <subcellularLocation>
        <location evidence="1">Membrane</location>
        <topology evidence="1">Single-pass type I membrane protein</topology>
    </subcellularLocation>
</comment>
<dbReference type="InterPro" id="IPR046906">
    <property type="entry name" value="Mab-21_HhH/H2TH-like"/>
</dbReference>
<feature type="non-terminal residue" evidence="8">
    <location>
        <position position="1"/>
    </location>
</feature>
<organism evidence="8 9">
    <name type="scientific">Dasyornis broadbenti</name>
    <name type="common">rufous bristle-bird</name>
    <dbReference type="NCBI Taxonomy" id="243059"/>
    <lineage>
        <taxon>Eukaryota</taxon>
        <taxon>Metazoa</taxon>
        <taxon>Chordata</taxon>
        <taxon>Craniata</taxon>
        <taxon>Vertebrata</taxon>
        <taxon>Euteleostomi</taxon>
        <taxon>Archelosauria</taxon>
        <taxon>Archosauria</taxon>
        <taxon>Dinosauria</taxon>
        <taxon>Saurischia</taxon>
        <taxon>Theropoda</taxon>
        <taxon>Coelurosauria</taxon>
        <taxon>Aves</taxon>
        <taxon>Neognathae</taxon>
        <taxon>Neoaves</taxon>
        <taxon>Telluraves</taxon>
        <taxon>Australaves</taxon>
        <taxon>Passeriformes</taxon>
        <taxon>Meliphagoidea</taxon>
        <taxon>Dasyornithidae</taxon>
        <taxon>Dasyornis</taxon>
    </lineage>
</organism>
<evidence type="ECO:0000256" key="1">
    <source>
        <dbReference type="ARBA" id="ARBA00004479"/>
    </source>
</evidence>
<dbReference type="AlphaFoldDB" id="A0A7K6I2F9"/>
<comment type="caution">
    <text evidence="8">The sequence shown here is derived from an EMBL/GenBank/DDBJ whole genome shotgun (WGS) entry which is preliminary data.</text>
</comment>
<keyword evidence="5" id="KW-1133">Transmembrane helix</keyword>
<dbReference type="PRINTS" id="PR02107">
    <property type="entry name" value="INOS145TPRIP"/>
</dbReference>
<evidence type="ECO:0000256" key="3">
    <source>
        <dbReference type="ARBA" id="ARBA00022692"/>
    </source>
</evidence>
<keyword evidence="4" id="KW-0732">Signal</keyword>
<evidence type="ECO:0000256" key="5">
    <source>
        <dbReference type="ARBA" id="ARBA00022989"/>
    </source>
</evidence>
<evidence type="ECO:0000256" key="6">
    <source>
        <dbReference type="ARBA" id="ARBA00023136"/>
    </source>
</evidence>
<evidence type="ECO:0000256" key="4">
    <source>
        <dbReference type="ARBA" id="ARBA00022729"/>
    </source>
</evidence>
<dbReference type="SMART" id="SM01265">
    <property type="entry name" value="Mab-21"/>
    <property type="match status" value="1"/>
</dbReference>
<dbReference type="InterPro" id="IPR026250">
    <property type="entry name" value="ITPRIP-like"/>
</dbReference>
<accession>A0A7K6I2F9</accession>
<feature type="domain" description="Mab-21-like HhH/H2TH-like" evidence="7">
    <location>
        <begin position="264"/>
        <end position="310"/>
    </location>
</feature>
<comment type="similarity">
    <text evidence="2">Belongs to the ITPRIP family.</text>
</comment>
<dbReference type="Pfam" id="PF20266">
    <property type="entry name" value="Mab-21_C"/>
    <property type="match status" value="1"/>
</dbReference>
<keyword evidence="9" id="KW-1185">Reference proteome</keyword>
<keyword evidence="6" id="KW-0472">Membrane</keyword>
<dbReference type="PANTHER" id="PTHR10656">
    <property type="entry name" value="CELL FATE DETERMINING PROTEIN MAB21-RELATED"/>
    <property type="match status" value="1"/>
</dbReference>
<dbReference type="Gene3D" id="1.10.1410.40">
    <property type="match status" value="1"/>
</dbReference>
<evidence type="ECO:0000313" key="8">
    <source>
        <dbReference type="EMBL" id="NWV81801.1"/>
    </source>
</evidence>
<gene>
    <name evidence="8" type="primary">Itpripl1_3</name>
    <name evidence="8" type="ORF">DASBRO_R06601</name>
</gene>
<evidence type="ECO:0000313" key="9">
    <source>
        <dbReference type="Proteomes" id="UP000521322"/>
    </source>
</evidence>
<evidence type="ECO:0000259" key="7">
    <source>
        <dbReference type="Pfam" id="PF20266"/>
    </source>
</evidence>
<dbReference type="Proteomes" id="UP000521322">
    <property type="component" value="Unassembled WGS sequence"/>
</dbReference>
<protein>
    <submittedName>
        <fullName evidence="8">IPIL1 protein</fullName>
    </submittedName>
</protein>